<dbReference type="SMART" id="SM00607">
    <property type="entry name" value="FTP"/>
    <property type="match status" value="2"/>
</dbReference>
<dbReference type="InterPro" id="IPR016286">
    <property type="entry name" value="FUC_metazoa-typ"/>
</dbReference>
<evidence type="ECO:0000256" key="1">
    <source>
        <dbReference type="ARBA" id="ARBA00004071"/>
    </source>
</evidence>
<comment type="similarity">
    <text evidence="2">Belongs to the glycosyl hydrolase 29 family.</text>
</comment>
<keyword evidence="6" id="KW-0378">Hydrolase</keyword>
<dbReference type="SUPFAM" id="SSF51445">
    <property type="entry name" value="(Trans)glycosidases"/>
    <property type="match status" value="1"/>
</dbReference>
<dbReference type="InterPro" id="IPR013780">
    <property type="entry name" value="Glyco_hydro_b"/>
</dbReference>
<dbReference type="InterPro" id="IPR057739">
    <property type="entry name" value="Glyco_hydro_29_N"/>
</dbReference>
<dbReference type="PANTHER" id="PTHR10030">
    <property type="entry name" value="ALPHA-L-FUCOSIDASE"/>
    <property type="match status" value="1"/>
</dbReference>
<evidence type="ECO:0000256" key="8">
    <source>
        <dbReference type="ARBA" id="ARBA00023157"/>
    </source>
</evidence>
<dbReference type="InterPro" id="IPR018905">
    <property type="entry name" value="A-galactase_NEW3"/>
</dbReference>
<dbReference type="Proteomes" id="UP001596306">
    <property type="component" value="Unassembled WGS sequence"/>
</dbReference>
<gene>
    <name evidence="12" type="ORF">ACFQB0_05375</name>
</gene>
<dbReference type="PRINTS" id="PR00741">
    <property type="entry name" value="GLHYDRLASE29"/>
</dbReference>
<dbReference type="SMART" id="SM00812">
    <property type="entry name" value="Alpha_L_fucos"/>
    <property type="match status" value="1"/>
</dbReference>
<evidence type="ECO:0000256" key="10">
    <source>
        <dbReference type="SAM" id="SignalP"/>
    </source>
</evidence>
<feature type="chain" id="PRO_5046046527" description="alpha-L-fucosidase" evidence="10">
    <location>
        <begin position="31"/>
        <end position="898"/>
    </location>
</feature>
<evidence type="ECO:0000259" key="11">
    <source>
        <dbReference type="PROSITE" id="PS50022"/>
    </source>
</evidence>
<dbReference type="Gene3D" id="3.20.20.80">
    <property type="entry name" value="Glycosidases"/>
    <property type="match status" value="1"/>
</dbReference>
<dbReference type="RefSeq" id="WP_386728504.1">
    <property type="nucleotide sequence ID" value="NZ_JBHSTP010000001.1"/>
</dbReference>
<dbReference type="InterPro" id="IPR000421">
    <property type="entry name" value="FA58C"/>
</dbReference>
<dbReference type="PROSITE" id="PS50022">
    <property type="entry name" value="FA58C_3"/>
    <property type="match status" value="1"/>
</dbReference>
<sequence length="898" mass="96366">MKNRSRRSVVGAFAALATGAISLTALPANAVTPTDDYLPNEQSLSTHDAPDWYNDAKLGYFIHWGPYSVPAYSADKDGAASYAEHYLRKMNEVGSDTYEHHKATYGTEYAYDDFITDWKPDKFDPEAWVDLFEQGGAKYFVSVTKHHDGVALWDTKTTDRDTVALGPKRDLTKELMDAAADSPLKKGLYYSMIEWFHPQGGQIKKGMSNPYTGAPIEYRGYTPLPDTGDPVNDYVMGQQYPQMKELVANFDPDLIWCDSNGPNNSNQFMAEYYNQAKNRAVPKDVVVNDRCGNWVGDFATPEYEVKDVITPAKWESTRGLGGSFGYNAEEDIEDYLSSDELIDGFVDVVSKNGNLLLNIGPKADGTIPAVQAERVRSLGDWLRINGEAIYGTTYWGTAEDDASNVPVRYTVKDGALYVTALEWPGEKLTLSGGLPLLPKGSSVKLLGSKAKLTWSQNADGTVSIPMPANGAASTASKDAYTFKIASKGIDQLNRLSVDVPATTAGPFTAKVTLSNAGAAASAAGQVALSVPEGWTTEPATIDVPALAPGEVRSYDFNVNLPTENPPAGDFRIEASATFGKLTYRAHDLTRLGVENAAQGKAATQSSTANGGVASRAVDGNTNGAFGNGSVTHTAEPSNQAWWQADLGTVRDILDIDVWNRTDCCGIRLSDYNVFVSDTPITGGTVAEVVADPAVRNYPQTATAGSPTRVKIGGTGRYVRIQLNSPTLPLSLAEVQVNSPKLLGAEADQNLALGKPAIQSSSTSTTSGIASLAVDGITDGRWGEGSVTHTQPSNEPWWQVDLGSNAAVTAIDLWNRTDCCGSRLSKYHVFVSETPFTGNSVAESLAQPGVRDFYQDATAGSATRIDVGGTGRYVRVQLTSSDQPLSIAEVQVWGQPGTN</sequence>
<keyword evidence="13" id="KW-1185">Reference proteome</keyword>
<dbReference type="InterPro" id="IPR006311">
    <property type="entry name" value="TAT_signal"/>
</dbReference>
<keyword evidence="7" id="KW-0106">Calcium</keyword>
<dbReference type="EMBL" id="JBHSTP010000001">
    <property type="protein sequence ID" value="MFC6355534.1"/>
    <property type="molecule type" value="Genomic_DNA"/>
</dbReference>
<comment type="function">
    <text evidence="1">Alpha-L-fucosidase is responsible for hydrolyzing the alpha-1,6-linked fucose joined to the reducing-end N-acetylglucosamine of the carbohydrate moieties of glycoproteins.</text>
</comment>
<dbReference type="SUPFAM" id="SSF49785">
    <property type="entry name" value="Galactose-binding domain-like"/>
    <property type="match status" value="2"/>
</dbReference>
<dbReference type="PROSITE" id="PS51318">
    <property type="entry name" value="TAT"/>
    <property type="match status" value="1"/>
</dbReference>
<evidence type="ECO:0000256" key="5">
    <source>
        <dbReference type="ARBA" id="ARBA00022729"/>
    </source>
</evidence>
<dbReference type="EC" id="3.2.1.51" evidence="3"/>
<comment type="caution">
    <text evidence="12">The sequence shown here is derived from an EMBL/GenBank/DDBJ whole genome shotgun (WGS) entry which is preliminary data.</text>
</comment>
<evidence type="ECO:0000313" key="12">
    <source>
        <dbReference type="EMBL" id="MFC6355534.1"/>
    </source>
</evidence>
<dbReference type="InterPro" id="IPR017853">
    <property type="entry name" value="GH"/>
</dbReference>
<dbReference type="Pfam" id="PF10633">
    <property type="entry name" value="NPCBM_assoc"/>
    <property type="match status" value="1"/>
</dbReference>
<proteinExistence type="inferred from homology"/>
<dbReference type="Gene3D" id="2.60.40.1180">
    <property type="entry name" value="Golgi alpha-mannosidase II"/>
    <property type="match status" value="1"/>
</dbReference>
<keyword evidence="4" id="KW-0479">Metal-binding</keyword>
<dbReference type="InterPro" id="IPR000933">
    <property type="entry name" value="Glyco_hydro_29"/>
</dbReference>
<keyword evidence="9" id="KW-0326">Glycosidase</keyword>
<feature type="domain" description="F5/8 type C" evidence="11">
    <location>
        <begin position="736"/>
        <end position="894"/>
    </location>
</feature>
<evidence type="ECO:0000256" key="6">
    <source>
        <dbReference type="ARBA" id="ARBA00022801"/>
    </source>
</evidence>
<evidence type="ECO:0000256" key="3">
    <source>
        <dbReference type="ARBA" id="ARBA00012662"/>
    </source>
</evidence>
<dbReference type="Pfam" id="PF22633">
    <property type="entry name" value="F5_F8_type_C_2"/>
    <property type="match status" value="2"/>
</dbReference>
<evidence type="ECO:0000256" key="9">
    <source>
        <dbReference type="ARBA" id="ARBA00023295"/>
    </source>
</evidence>
<dbReference type="Gene3D" id="2.60.120.260">
    <property type="entry name" value="Galactose-binding domain-like"/>
    <property type="match status" value="2"/>
</dbReference>
<evidence type="ECO:0000313" key="13">
    <source>
        <dbReference type="Proteomes" id="UP001596306"/>
    </source>
</evidence>
<evidence type="ECO:0000256" key="2">
    <source>
        <dbReference type="ARBA" id="ARBA00007951"/>
    </source>
</evidence>
<dbReference type="Pfam" id="PF16757">
    <property type="entry name" value="Fucosidase_C"/>
    <property type="match status" value="1"/>
</dbReference>
<dbReference type="InterPro" id="IPR006585">
    <property type="entry name" value="FTP1"/>
</dbReference>
<evidence type="ECO:0000256" key="4">
    <source>
        <dbReference type="ARBA" id="ARBA00022723"/>
    </source>
</evidence>
<dbReference type="Pfam" id="PF01120">
    <property type="entry name" value="Alpha_L_fucos"/>
    <property type="match status" value="1"/>
</dbReference>
<reference evidence="13" key="1">
    <citation type="journal article" date="2019" name="Int. J. Syst. Evol. Microbiol.">
        <title>The Global Catalogue of Microorganisms (GCM) 10K type strain sequencing project: providing services to taxonomists for standard genome sequencing and annotation.</title>
        <authorList>
            <consortium name="The Broad Institute Genomics Platform"/>
            <consortium name="The Broad Institute Genome Sequencing Center for Infectious Disease"/>
            <person name="Wu L."/>
            <person name="Ma J."/>
        </authorList>
    </citation>
    <scope>NUCLEOTIDE SEQUENCE [LARGE SCALE GENOMIC DNA]</scope>
    <source>
        <strain evidence="13">CCUG 43304</strain>
    </source>
</reference>
<name>A0ABW1VGC0_9MICO</name>
<keyword evidence="5 10" id="KW-0732">Signal</keyword>
<dbReference type="InterPro" id="IPR031919">
    <property type="entry name" value="Fucosidase_C"/>
</dbReference>
<feature type="signal peptide" evidence="10">
    <location>
        <begin position="1"/>
        <end position="30"/>
    </location>
</feature>
<keyword evidence="8" id="KW-1015">Disulfide bond</keyword>
<organism evidence="12 13">
    <name type="scientific">Luethyella okanaganae</name>
    <dbReference type="NCBI Taxonomy" id="69372"/>
    <lineage>
        <taxon>Bacteria</taxon>
        <taxon>Bacillati</taxon>
        <taxon>Actinomycetota</taxon>
        <taxon>Actinomycetes</taxon>
        <taxon>Micrococcales</taxon>
        <taxon>Microbacteriaceae</taxon>
        <taxon>Luethyella</taxon>
    </lineage>
</organism>
<dbReference type="InterPro" id="IPR008979">
    <property type="entry name" value="Galactose-bd-like_sf"/>
</dbReference>
<accession>A0ABW1VGC0</accession>
<protein>
    <recommendedName>
        <fullName evidence="3">alpha-L-fucosidase</fullName>
        <ecNumber evidence="3">3.2.1.51</ecNumber>
    </recommendedName>
</protein>
<dbReference type="PANTHER" id="PTHR10030:SF37">
    <property type="entry name" value="ALPHA-L-FUCOSIDASE-RELATED"/>
    <property type="match status" value="1"/>
</dbReference>
<evidence type="ECO:0000256" key="7">
    <source>
        <dbReference type="ARBA" id="ARBA00022837"/>
    </source>
</evidence>